<feature type="compositionally biased region" description="Low complexity" evidence="3">
    <location>
        <begin position="385"/>
        <end position="400"/>
    </location>
</feature>
<dbReference type="CDD" id="cd00112">
    <property type="entry name" value="LDLa"/>
    <property type="match status" value="1"/>
</dbReference>
<dbReference type="PROSITE" id="PS01180">
    <property type="entry name" value="CUB"/>
    <property type="match status" value="1"/>
</dbReference>
<evidence type="ECO:0000313" key="8">
    <source>
        <dbReference type="RefSeq" id="XP_055891261.1"/>
    </source>
</evidence>
<dbReference type="InterPro" id="IPR042333">
    <property type="entry name" value="LRAD2/Mig-13-like"/>
</dbReference>
<keyword evidence="5" id="KW-0732">Signal</keyword>
<gene>
    <name evidence="8" type="primary">LOC106052027</name>
</gene>
<dbReference type="SMART" id="SM00042">
    <property type="entry name" value="CUB"/>
    <property type="match status" value="1"/>
</dbReference>
<dbReference type="GeneID" id="106052027"/>
<dbReference type="Gene3D" id="4.10.400.10">
    <property type="entry name" value="Low-density Lipoprotein Receptor"/>
    <property type="match status" value="1"/>
</dbReference>
<dbReference type="InterPro" id="IPR036055">
    <property type="entry name" value="LDL_receptor-like_sf"/>
</dbReference>
<proteinExistence type="predicted"/>
<dbReference type="Gene3D" id="2.60.120.290">
    <property type="entry name" value="Spermadhesin, CUB domain"/>
    <property type="match status" value="1"/>
</dbReference>
<keyword evidence="7" id="KW-1185">Reference proteome</keyword>
<name>A0A9W3AVJ8_BIOGL</name>
<keyword evidence="1 2" id="KW-1015">Disulfide bond</keyword>
<dbReference type="InterPro" id="IPR035914">
    <property type="entry name" value="Sperma_CUB_dom_sf"/>
</dbReference>
<dbReference type="PROSITE" id="PS50068">
    <property type="entry name" value="LDLRA_2"/>
    <property type="match status" value="1"/>
</dbReference>
<evidence type="ECO:0000313" key="7">
    <source>
        <dbReference type="Proteomes" id="UP001165740"/>
    </source>
</evidence>
<dbReference type="AlphaFoldDB" id="A0A9W3AVJ8"/>
<sequence>MAYGHDWLVQSASFFWIFTLMLSESQSKRTQLYFMDESDCGNTKTVGGALVYSHSPSRGDYYPHDIDCQITFEAESGDFKLMMRVIEMDLPDRTATGKCNDALYVYDANTFLARAMEHAGGAGGLCGSLLPSTLKSTGPHLTVVFKTDSDGPVGRGFKFIITAYSEGSAVSGNSSSDQWYHSISPETPSLGNDIITSRDDKKSNNCGSSFECDNKMCIPMSLTCDGTDNCGDYSDEAGSGRAKCKEECAFICRFLSLGVTASIFISVGSIVIVVSCVVALICCCRRTLCRKNQELATCGSAGVVTTTTAVLTNGTAVSSSVGSGSRAPSAFSNHGYTHQGYYPMQPVYPANHGSLYSYAKDPFAPQGPAFSSQQHQQHHRSYTPTSSKSGRSNKSNNSTSVTYSQGTEKVSIPVNL</sequence>
<dbReference type="Pfam" id="PF00431">
    <property type="entry name" value="CUB"/>
    <property type="match status" value="1"/>
</dbReference>
<evidence type="ECO:0000256" key="4">
    <source>
        <dbReference type="SAM" id="Phobius"/>
    </source>
</evidence>
<feature type="region of interest" description="Disordered" evidence="3">
    <location>
        <begin position="367"/>
        <end position="416"/>
    </location>
</feature>
<dbReference type="SMART" id="SM00192">
    <property type="entry name" value="LDLa"/>
    <property type="match status" value="1"/>
</dbReference>
<keyword evidence="4" id="KW-0812">Transmembrane</keyword>
<feature type="domain" description="CUB" evidence="6">
    <location>
        <begin position="40"/>
        <end position="164"/>
    </location>
</feature>
<organism evidence="7 8">
    <name type="scientific">Biomphalaria glabrata</name>
    <name type="common">Bloodfluke planorb</name>
    <name type="synonym">Freshwater snail</name>
    <dbReference type="NCBI Taxonomy" id="6526"/>
    <lineage>
        <taxon>Eukaryota</taxon>
        <taxon>Metazoa</taxon>
        <taxon>Spiralia</taxon>
        <taxon>Lophotrochozoa</taxon>
        <taxon>Mollusca</taxon>
        <taxon>Gastropoda</taxon>
        <taxon>Heterobranchia</taxon>
        <taxon>Euthyneura</taxon>
        <taxon>Panpulmonata</taxon>
        <taxon>Hygrophila</taxon>
        <taxon>Lymnaeoidea</taxon>
        <taxon>Planorbidae</taxon>
        <taxon>Biomphalaria</taxon>
    </lineage>
</organism>
<dbReference type="InterPro" id="IPR000859">
    <property type="entry name" value="CUB_dom"/>
</dbReference>
<dbReference type="CDD" id="cd00041">
    <property type="entry name" value="CUB"/>
    <property type="match status" value="1"/>
</dbReference>
<dbReference type="Pfam" id="PF00057">
    <property type="entry name" value="Ldl_recept_a"/>
    <property type="match status" value="1"/>
</dbReference>
<reference evidence="8" key="1">
    <citation type="submission" date="2025-08" db="UniProtKB">
        <authorList>
            <consortium name="RefSeq"/>
        </authorList>
    </citation>
    <scope>IDENTIFICATION</scope>
</reference>
<protein>
    <submittedName>
        <fullName evidence="8">Uncharacterized protein LOC106052027 isoform X1</fullName>
    </submittedName>
</protein>
<dbReference type="SUPFAM" id="SSF49854">
    <property type="entry name" value="Spermadhesin, CUB domain"/>
    <property type="match status" value="1"/>
</dbReference>
<feature type="disulfide bond" evidence="2">
    <location>
        <begin position="212"/>
        <end position="230"/>
    </location>
</feature>
<feature type="transmembrane region" description="Helical" evidence="4">
    <location>
        <begin position="254"/>
        <end position="283"/>
    </location>
</feature>
<dbReference type="SUPFAM" id="SSF57424">
    <property type="entry name" value="LDL receptor-like module"/>
    <property type="match status" value="1"/>
</dbReference>
<keyword evidence="4" id="KW-0472">Membrane</keyword>
<dbReference type="PANTHER" id="PTHR24652">
    <property type="entry name" value="LOW-DENSITY LIPOPROTEIN RECEPTOR CLASS A DOMAIN-CONTAINING PROTEIN 2"/>
    <property type="match status" value="1"/>
</dbReference>
<evidence type="ECO:0000259" key="6">
    <source>
        <dbReference type="PROSITE" id="PS01180"/>
    </source>
</evidence>
<dbReference type="InterPro" id="IPR002172">
    <property type="entry name" value="LDrepeatLR_classA_rpt"/>
</dbReference>
<comment type="caution">
    <text evidence="2">Lacks conserved residue(s) required for the propagation of feature annotation.</text>
</comment>
<dbReference type="RefSeq" id="XP_055891261.1">
    <property type="nucleotide sequence ID" value="XM_056035286.1"/>
</dbReference>
<dbReference type="OrthoDB" id="6514358at2759"/>
<feature type="chain" id="PRO_5040914038" evidence="5">
    <location>
        <begin position="28"/>
        <end position="416"/>
    </location>
</feature>
<feature type="signal peptide" evidence="5">
    <location>
        <begin position="1"/>
        <end position="27"/>
    </location>
</feature>
<dbReference type="OMA" id="YHRSHTP"/>
<evidence type="ECO:0000256" key="3">
    <source>
        <dbReference type="SAM" id="MobiDB-lite"/>
    </source>
</evidence>
<dbReference type="Proteomes" id="UP001165740">
    <property type="component" value="Chromosome 7"/>
</dbReference>
<evidence type="ECO:0000256" key="1">
    <source>
        <dbReference type="ARBA" id="ARBA00023157"/>
    </source>
</evidence>
<keyword evidence="4" id="KW-1133">Transmembrane helix</keyword>
<accession>A0A9W3AVJ8</accession>
<evidence type="ECO:0000256" key="2">
    <source>
        <dbReference type="PROSITE-ProRule" id="PRU00124"/>
    </source>
</evidence>
<evidence type="ECO:0000256" key="5">
    <source>
        <dbReference type="SAM" id="SignalP"/>
    </source>
</evidence>